<dbReference type="Proteomes" id="UP001311232">
    <property type="component" value="Unassembled WGS sequence"/>
</dbReference>
<feature type="compositionally biased region" description="Basic and acidic residues" evidence="1">
    <location>
        <begin position="60"/>
        <end position="72"/>
    </location>
</feature>
<sequence length="101" mass="10960">MSNSTASSADPIDANRPLRKLTCKPVTHSVLSCERRDAGSSSLAARPPACYLLNNSESSSESRRSGAGKKDWDEDMSNPGLFRSTRETLPMQSDLEAAEEQ</sequence>
<keyword evidence="3" id="KW-1185">Reference proteome</keyword>
<protein>
    <submittedName>
        <fullName evidence="2">Uncharacterized protein</fullName>
    </submittedName>
</protein>
<name>A0AAV9SG26_9TELE</name>
<dbReference type="EMBL" id="JAHHUM010000398">
    <property type="protein sequence ID" value="KAK5620083.1"/>
    <property type="molecule type" value="Genomic_DNA"/>
</dbReference>
<accession>A0AAV9SG26</accession>
<reference evidence="2 3" key="1">
    <citation type="submission" date="2021-06" db="EMBL/GenBank/DDBJ databases">
        <authorList>
            <person name="Palmer J.M."/>
        </authorList>
    </citation>
    <scope>NUCLEOTIDE SEQUENCE [LARGE SCALE GENOMIC DNA]</scope>
    <source>
        <strain evidence="2 3">MEX-2019</strain>
        <tissue evidence="2">Muscle</tissue>
    </source>
</reference>
<feature type="region of interest" description="Disordered" evidence="1">
    <location>
        <begin position="34"/>
        <end position="101"/>
    </location>
</feature>
<evidence type="ECO:0000313" key="2">
    <source>
        <dbReference type="EMBL" id="KAK5620083.1"/>
    </source>
</evidence>
<proteinExistence type="predicted"/>
<evidence type="ECO:0000256" key="1">
    <source>
        <dbReference type="SAM" id="MobiDB-lite"/>
    </source>
</evidence>
<evidence type="ECO:0000313" key="3">
    <source>
        <dbReference type="Proteomes" id="UP001311232"/>
    </source>
</evidence>
<organism evidence="2 3">
    <name type="scientific">Crenichthys baileyi</name>
    <name type="common">White River springfish</name>
    <dbReference type="NCBI Taxonomy" id="28760"/>
    <lineage>
        <taxon>Eukaryota</taxon>
        <taxon>Metazoa</taxon>
        <taxon>Chordata</taxon>
        <taxon>Craniata</taxon>
        <taxon>Vertebrata</taxon>
        <taxon>Euteleostomi</taxon>
        <taxon>Actinopterygii</taxon>
        <taxon>Neopterygii</taxon>
        <taxon>Teleostei</taxon>
        <taxon>Neoteleostei</taxon>
        <taxon>Acanthomorphata</taxon>
        <taxon>Ovalentaria</taxon>
        <taxon>Atherinomorphae</taxon>
        <taxon>Cyprinodontiformes</taxon>
        <taxon>Goodeidae</taxon>
        <taxon>Crenichthys</taxon>
    </lineage>
</organism>
<comment type="caution">
    <text evidence="2">The sequence shown here is derived from an EMBL/GenBank/DDBJ whole genome shotgun (WGS) entry which is preliminary data.</text>
</comment>
<dbReference type="AlphaFoldDB" id="A0AAV9SG26"/>
<gene>
    <name evidence="2" type="ORF">CRENBAI_002370</name>
</gene>